<evidence type="ECO:0000313" key="6">
    <source>
        <dbReference type="Proteomes" id="UP000013165"/>
    </source>
</evidence>
<evidence type="ECO:0000256" key="2">
    <source>
        <dbReference type="SAM" id="MobiDB-lite"/>
    </source>
</evidence>
<gene>
    <name evidence="5" type="ORF">J057_01494</name>
</gene>
<evidence type="ECO:0000313" key="5">
    <source>
        <dbReference type="EMBL" id="ENO17072.1"/>
    </source>
</evidence>
<sequence length="612" mass="68510">MDNFHFVRPLWLLLMILLPLIPLILRYQGQGQSGWARVIPEPLLRPLLGEATEQETRRKRPGLLLGLLVIISSIALAGPSWREAPTPLMQQNDSLVIALDLSLSMLAEDVDPNRLTQAKRKIRDVIEQRKGSFTALVVYSGDAHVVTPLTDDGRTIESLLSVLDPFMMPASGNRADRAIDEAEQLLEQGAPGPGRILLVTDAVRPSDIQSIRETLQSSPYTLSTLVVGTREGGPIPLPKRGFIRDGDDVVIAHAEPDRLADLAHSTGGLSTQVTLDDSDIRSLELRTADSDDWQQSERELTVQRWQDDGYWLLWLVLPIALLAWRRGALLALPLALLPLVPQPAQAMDWESLWSRPDQRAEAMIQQDPVAAAKKLDDPDWKGSALYRAQDYASAAKQFGQSDTASAHYNRGNALARKGELEAALDAYDKALARDPDDADTQFNRDLVKQLLEQQQKQEQQGNQHSQDQQQGQSGQNQQQQQDSSSQGQQEQSQSQSQQGNEGQQGQQSSGQPGDQQGRQERSEDETADQQQQLEQEQQRQAMGQQQDQNHGEQEGEAQAQAPEPIDREQLSQSQEQWLRRIPDDPSGLMRRKFLYQYRERGSEQQMEGDTPW</sequence>
<evidence type="ECO:0000256" key="3">
    <source>
        <dbReference type="SAM" id="Phobius"/>
    </source>
</evidence>
<accession>N6X0V8</accession>
<feature type="transmembrane region" description="Helical" evidence="3">
    <location>
        <begin position="6"/>
        <end position="25"/>
    </location>
</feature>
<reference evidence="5 6" key="1">
    <citation type="journal article" date="2013" name="Genome Announc.">
        <title>Genome Sequence of the Polycyclic Aromatic Hydrocarbon-Degrading Bacterium Strain Marinobacter nanhaiticus D15-8WT.</title>
        <authorList>
            <person name="Cui Z."/>
            <person name="Gao W."/>
            <person name="Li Q."/>
            <person name="Xu G."/>
            <person name="Zheng L."/>
        </authorList>
    </citation>
    <scope>NUCLEOTIDE SEQUENCE [LARGE SCALE GENOMIC DNA]</scope>
    <source>
        <strain evidence="5 6">D15-8W</strain>
    </source>
</reference>
<dbReference type="SMART" id="SM00028">
    <property type="entry name" value="TPR"/>
    <property type="match status" value="1"/>
</dbReference>
<dbReference type="PATRIC" id="fig|626887.3.peg.280"/>
<name>N6X0V8_9GAMM</name>
<feature type="compositionally biased region" description="Low complexity" evidence="2">
    <location>
        <begin position="452"/>
        <end position="516"/>
    </location>
</feature>
<dbReference type="PANTHER" id="PTHR22550:SF14">
    <property type="entry name" value="VWFA DOMAIN-CONTAINING PROTEIN"/>
    <property type="match status" value="1"/>
</dbReference>
<dbReference type="Gene3D" id="3.40.50.410">
    <property type="entry name" value="von Willebrand factor, type A domain"/>
    <property type="match status" value="1"/>
</dbReference>
<dbReference type="SUPFAM" id="SSF53300">
    <property type="entry name" value="vWA-like"/>
    <property type="match status" value="1"/>
</dbReference>
<dbReference type="EMBL" id="APLQ01000007">
    <property type="protein sequence ID" value="ENO17072.1"/>
    <property type="molecule type" value="Genomic_DNA"/>
</dbReference>
<feature type="repeat" description="TPR" evidence="1">
    <location>
        <begin position="404"/>
        <end position="437"/>
    </location>
</feature>
<keyword evidence="6" id="KW-1185">Reference proteome</keyword>
<keyword evidence="1" id="KW-0802">TPR repeat</keyword>
<dbReference type="SUPFAM" id="SSF48452">
    <property type="entry name" value="TPR-like"/>
    <property type="match status" value="1"/>
</dbReference>
<dbReference type="PROSITE" id="PS50005">
    <property type="entry name" value="TPR"/>
    <property type="match status" value="1"/>
</dbReference>
<dbReference type="HOGENOM" id="CLU_024570_3_2_6"/>
<proteinExistence type="predicted"/>
<feature type="region of interest" description="Disordered" evidence="2">
    <location>
        <begin position="452"/>
        <end position="589"/>
    </location>
</feature>
<feature type="transmembrane region" description="Helical" evidence="3">
    <location>
        <begin position="63"/>
        <end position="81"/>
    </location>
</feature>
<dbReference type="STRING" id="626887.J057_01494"/>
<dbReference type="Pfam" id="PF00515">
    <property type="entry name" value="TPR_1"/>
    <property type="match status" value="1"/>
</dbReference>
<evidence type="ECO:0000259" key="4">
    <source>
        <dbReference type="SMART" id="SM00327"/>
    </source>
</evidence>
<dbReference type="AlphaFoldDB" id="N6X0V8"/>
<dbReference type="InterPro" id="IPR050768">
    <property type="entry name" value="UPF0353/GerABKA_families"/>
</dbReference>
<protein>
    <submittedName>
        <fullName evidence="5">VWA domain-containing protein</fullName>
    </submittedName>
</protein>
<organism evidence="5 6">
    <name type="scientific">Marinobacter nanhaiticus D15-8W</name>
    <dbReference type="NCBI Taxonomy" id="626887"/>
    <lineage>
        <taxon>Bacteria</taxon>
        <taxon>Pseudomonadati</taxon>
        <taxon>Pseudomonadota</taxon>
        <taxon>Gammaproteobacteria</taxon>
        <taxon>Pseudomonadales</taxon>
        <taxon>Marinobacteraceae</taxon>
        <taxon>Marinobacter</taxon>
    </lineage>
</organism>
<dbReference type="Gene3D" id="1.25.40.10">
    <property type="entry name" value="Tetratricopeptide repeat domain"/>
    <property type="match status" value="1"/>
</dbReference>
<dbReference type="InterPro" id="IPR036465">
    <property type="entry name" value="vWFA_dom_sf"/>
</dbReference>
<dbReference type="RefSeq" id="WP_004582845.1">
    <property type="nucleotide sequence ID" value="NZ_AP028878.1"/>
</dbReference>
<keyword evidence="3" id="KW-1133">Transmembrane helix</keyword>
<keyword evidence="3" id="KW-0812">Transmembrane</keyword>
<dbReference type="PROSITE" id="PS50293">
    <property type="entry name" value="TPR_REGION"/>
    <property type="match status" value="1"/>
</dbReference>
<dbReference type="Proteomes" id="UP000013165">
    <property type="component" value="Unassembled WGS sequence"/>
</dbReference>
<dbReference type="InterPro" id="IPR002035">
    <property type="entry name" value="VWF_A"/>
</dbReference>
<dbReference type="OrthoDB" id="9807628at2"/>
<keyword evidence="3" id="KW-0472">Membrane</keyword>
<comment type="caution">
    <text evidence="5">The sequence shown here is derived from an EMBL/GenBank/DDBJ whole genome shotgun (WGS) entry which is preliminary data.</text>
</comment>
<dbReference type="SMART" id="SM00327">
    <property type="entry name" value="VWA"/>
    <property type="match status" value="1"/>
</dbReference>
<dbReference type="InterPro" id="IPR019734">
    <property type="entry name" value="TPR_rpt"/>
</dbReference>
<evidence type="ECO:0000256" key="1">
    <source>
        <dbReference type="PROSITE-ProRule" id="PRU00339"/>
    </source>
</evidence>
<dbReference type="InterPro" id="IPR011990">
    <property type="entry name" value="TPR-like_helical_dom_sf"/>
</dbReference>
<feature type="domain" description="VWFA" evidence="4">
    <location>
        <begin position="91"/>
        <end position="260"/>
    </location>
</feature>
<feature type="compositionally biased region" description="Low complexity" evidence="2">
    <location>
        <begin position="529"/>
        <end position="548"/>
    </location>
</feature>
<dbReference type="PANTHER" id="PTHR22550">
    <property type="entry name" value="SPORE GERMINATION PROTEIN"/>
    <property type="match status" value="1"/>
</dbReference>
<dbReference type="eggNOG" id="COG2304">
    <property type="taxonomic scope" value="Bacteria"/>
</dbReference>
<dbReference type="Pfam" id="PF13519">
    <property type="entry name" value="VWA_2"/>
    <property type="match status" value="1"/>
</dbReference>